<evidence type="ECO:0000256" key="1">
    <source>
        <dbReference type="ARBA" id="ARBA00006484"/>
    </source>
</evidence>
<dbReference type="EC" id="1.1.1.100" evidence="2"/>
<evidence type="ECO:0000313" key="2">
    <source>
        <dbReference type="EMBL" id="CAB4051704.1"/>
    </source>
</evidence>
<dbReference type="EMBL" id="CADILN010000010">
    <property type="protein sequence ID" value="CAB4051704.1"/>
    <property type="molecule type" value="Genomic_DNA"/>
</dbReference>
<comment type="similarity">
    <text evidence="1">Belongs to the short-chain dehydrogenases/reductases (SDR) family.</text>
</comment>
<dbReference type="Pfam" id="PF13561">
    <property type="entry name" value="adh_short_C2"/>
    <property type="match status" value="1"/>
</dbReference>
<protein>
    <submittedName>
        <fullName evidence="2">3-oxoacyl-[acyl-carrier-protein] reductase FabG</fullName>
        <ecNumber evidence="2">1.1.1.100</ecNumber>
    </submittedName>
</protein>
<dbReference type="InterPro" id="IPR036291">
    <property type="entry name" value="NAD(P)-bd_dom_sf"/>
</dbReference>
<name>A0A6J5KG04_9BURK</name>
<dbReference type="PRINTS" id="PR00081">
    <property type="entry name" value="GDHRDH"/>
</dbReference>
<accession>A0A6J5KG04</accession>
<keyword evidence="2" id="KW-0560">Oxidoreductase</keyword>
<dbReference type="InterPro" id="IPR050259">
    <property type="entry name" value="SDR"/>
</dbReference>
<proteinExistence type="inferred from homology"/>
<dbReference type="SUPFAM" id="SSF51735">
    <property type="entry name" value="NAD(P)-binding Rossmann-fold domains"/>
    <property type="match status" value="1"/>
</dbReference>
<dbReference type="GeneID" id="27801570"/>
<dbReference type="PANTHER" id="PTHR42879">
    <property type="entry name" value="3-OXOACYL-(ACYL-CARRIER-PROTEIN) REDUCTASE"/>
    <property type="match status" value="1"/>
</dbReference>
<dbReference type="Proteomes" id="UP000494102">
    <property type="component" value="Unassembled WGS sequence"/>
</dbReference>
<sequence length="254" mass="26524">MELSLRGKVAMVAAASSGLGLATAAELANEGCCLSICGRDKVRLNTAVDRLRDKNTEVIARITDVTDAVDAAAWVTETAKHFGGIDILVTNCGGVPAGPPSSKTPKDFDEAFDQVLLPSINLVTAALPHVRRSRYGRILMIASEAIVRTPAHFSLSGVARAGLVPYCHALVQELSGEPVTINVLAPGAHKTAIHEANRVGDHAAAIRMLEERTPARRLGDPAEFAAVAAFIASARASYVNGTLILIDGGLSASV</sequence>
<reference evidence="2 3" key="1">
    <citation type="submission" date="2020-04" db="EMBL/GenBank/DDBJ databases">
        <authorList>
            <person name="De Canck E."/>
        </authorList>
    </citation>
    <scope>NUCLEOTIDE SEQUENCE [LARGE SCALE GENOMIC DNA]</scope>
    <source>
        <strain evidence="2 3">LMG 9964</strain>
    </source>
</reference>
<organism evidence="2 3">
    <name type="scientific">Paraburkholderia phenoliruptrix</name>
    <dbReference type="NCBI Taxonomy" id="252970"/>
    <lineage>
        <taxon>Bacteria</taxon>
        <taxon>Pseudomonadati</taxon>
        <taxon>Pseudomonadota</taxon>
        <taxon>Betaproteobacteria</taxon>
        <taxon>Burkholderiales</taxon>
        <taxon>Burkholderiaceae</taxon>
        <taxon>Paraburkholderia</taxon>
    </lineage>
</organism>
<dbReference type="AlphaFoldDB" id="A0A6J5KG04"/>
<dbReference type="GO" id="GO:0004316">
    <property type="term" value="F:3-oxoacyl-[acyl-carrier-protein] reductase (NADPH) activity"/>
    <property type="evidence" value="ECO:0007669"/>
    <property type="project" value="UniProtKB-EC"/>
</dbReference>
<dbReference type="InterPro" id="IPR002347">
    <property type="entry name" value="SDR_fam"/>
</dbReference>
<gene>
    <name evidence="2" type="primary">fabG_15</name>
    <name evidence="2" type="ORF">LMG9964_05383</name>
</gene>
<dbReference type="PANTHER" id="PTHR42879:SF6">
    <property type="entry name" value="NADPH-DEPENDENT REDUCTASE BACG"/>
    <property type="match status" value="1"/>
</dbReference>
<evidence type="ECO:0000313" key="3">
    <source>
        <dbReference type="Proteomes" id="UP000494102"/>
    </source>
</evidence>
<dbReference type="Gene3D" id="3.40.50.720">
    <property type="entry name" value="NAD(P)-binding Rossmann-like Domain"/>
    <property type="match status" value="1"/>
</dbReference>
<dbReference type="RefSeq" id="WP_015004481.1">
    <property type="nucleotide sequence ID" value="NZ_CADILN010000010.1"/>
</dbReference>